<evidence type="ECO:0000313" key="2">
    <source>
        <dbReference type="Proteomes" id="UP001162164"/>
    </source>
</evidence>
<gene>
    <name evidence="1" type="ORF">NQ317_013438</name>
</gene>
<accession>A0ABQ9J4C4</accession>
<reference evidence="1" key="1">
    <citation type="journal article" date="2023" name="Insect Mol. Biol.">
        <title>Genome sequencing provides insights into the evolution of gene families encoding plant cell wall-degrading enzymes in longhorned beetles.</title>
        <authorList>
            <person name="Shin N.R."/>
            <person name="Okamura Y."/>
            <person name="Kirsch R."/>
            <person name="Pauchet Y."/>
        </authorList>
    </citation>
    <scope>NUCLEOTIDE SEQUENCE</scope>
    <source>
        <strain evidence="1">MMC_N1</strain>
    </source>
</reference>
<name>A0ABQ9J4C4_9CUCU</name>
<dbReference type="Proteomes" id="UP001162164">
    <property type="component" value="Unassembled WGS sequence"/>
</dbReference>
<sequence length="107" mass="12540">MKWNFDDGTFQISEIPKHFCLIEWVMQGGENYPILKSLNFARNFGMRAKPRGLPIYINTTKNKYFNCWGSCLMIYDNIDISKFPKLIAFLKRTSDGYQAKKSKILTE</sequence>
<dbReference type="EMBL" id="JAPWTJ010001289">
    <property type="protein sequence ID" value="KAJ8972873.1"/>
    <property type="molecule type" value="Genomic_DNA"/>
</dbReference>
<keyword evidence="2" id="KW-1185">Reference proteome</keyword>
<protein>
    <submittedName>
        <fullName evidence="1">Uncharacterized protein</fullName>
    </submittedName>
</protein>
<evidence type="ECO:0000313" key="1">
    <source>
        <dbReference type="EMBL" id="KAJ8972873.1"/>
    </source>
</evidence>
<organism evidence="1 2">
    <name type="scientific">Molorchus minor</name>
    <dbReference type="NCBI Taxonomy" id="1323400"/>
    <lineage>
        <taxon>Eukaryota</taxon>
        <taxon>Metazoa</taxon>
        <taxon>Ecdysozoa</taxon>
        <taxon>Arthropoda</taxon>
        <taxon>Hexapoda</taxon>
        <taxon>Insecta</taxon>
        <taxon>Pterygota</taxon>
        <taxon>Neoptera</taxon>
        <taxon>Endopterygota</taxon>
        <taxon>Coleoptera</taxon>
        <taxon>Polyphaga</taxon>
        <taxon>Cucujiformia</taxon>
        <taxon>Chrysomeloidea</taxon>
        <taxon>Cerambycidae</taxon>
        <taxon>Lamiinae</taxon>
        <taxon>Monochamini</taxon>
        <taxon>Molorchus</taxon>
    </lineage>
</organism>
<proteinExistence type="predicted"/>
<comment type="caution">
    <text evidence="1">The sequence shown here is derived from an EMBL/GenBank/DDBJ whole genome shotgun (WGS) entry which is preliminary data.</text>
</comment>